<feature type="transmembrane region" description="Helical" evidence="1">
    <location>
        <begin position="34"/>
        <end position="57"/>
    </location>
</feature>
<evidence type="ECO:0000313" key="3">
    <source>
        <dbReference type="WBParaSite" id="Hba_03283"/>
    </source>
</evidence>
<feature type="transmembrane region" description="Helical" evidence="1">
    <location>
        <begin position="6"/>
        <end position="22"/>
    </location>
</feature>
<keyword evidence="2" id="KW-1185">Reference proteome</keyword>
<protein>
    <submittedName>
        <fullName evidence="3">7TM_GPCR_Srx domain-containing protein</fullName>
    </submittedName>
</protein>
<keyword evidence="1" id="KW-0812">Transmembrane</keyword>
<keyword evidence="1" id="KW-0472">Membrane</keyword>
<accession>A0A1I7WEB1</accession>
<organism evidence="2 3">
    <name type="scientific">Heterorhabditis bacteriophora</name>
    <name type="common">Entomopathogenic nematode worm</name>
    <dbReference type="NCBI Taxonomy" id="37862"/>
    <lineage>
        <taxon>Eukaryota</taxon>
        <taxon>Metazoa</taxon>
        <taxon>Ecdysozoa</taxon>
        <taxon>Nematoda</taxon>
        <taxon>Chromadorea</taxon>
        <taxon>Rhabditida</taxon>
        <taxon>Rhabditina</taxon>
        <taxon>Rhabditomorpha</taxon>
        <taxon>Strongyloidea</taxon>
        <taxon>Heterorhabditidae</taxon>
        <taxon>Heterorhabditis</taxon>
    </lineage>
</organism>
<reference evidence="3" key="1">
    <citation type="submission" date="2016-11" db="UniProtKB">
        <authorList>
            <consortium name="WormBaseParasite"/>
        </authorList>
    </citation>
    <scope>IDENTIFICATION</scope>
</reference>
<sequence length="118" mass="13842">MSRLIVFLGGLIGFATNMFFRLQPNQMTLINIQLVLFIFTYDFRQILVLYLLILILVCDKQKLNNYWIFSSRPILDQSRVGLISLRSNVTVSVWECMSILLIVLYYSVSEDLRKRISL</sequence>
<evidence type="ECO:0000256" key="1">
    <source>
        <dbReference type="SAM" id="Phobius"/>
    </source>
</evidence>
<dbReference type="WBParaSite" id="Hba_03283">
    <property type="protein sequence ID" value="Hba_03283"/>
    <property type="gene ID" value="Hba_03283"/>
</dbReference>
<feature type="transmembrane region" description="Helical" evidence="1">
    <location>
        <begin position="89"/>
        <end position="108"/>
    </location>
</feature>
<evidence type="ECO:0000313" key="2">
    <source>
        <dbReference type="Proteomes" id="UP000095283"/>
    </source>
</evidence>
<name>A0A1I7WEB1_HETBA</name>
<keyword evidence="1" id="KW-1133">Transmembrane helix</keyword>
<dbReference type="AlphaFoldDB" id="A0A1I7WEB1"/>
<dbReference type="Proteomes" id="UP000095283">
    <property type="component" value="Unplaced"/>
</dbReference>
<proteinExistence type="predicted"/>